<dbReference type="InterPro" id="IPR005119">
    <property type="entry name" value="LysR_subst-bd"/>
</dbReference>
<dbReference type="PRINTS" id="PR00039">
    <property type="entry name" value="HTHLYSR"/>
</dbReference>
<dbReference type="InterPro" id="IPR000847">
    <property type="entry name" value="LysR_HTH_N"/>
</dbReference>
<evidence type="ECO:0000313" key="6">
    <source>
        <dbReference type="EMBL" id="ANE47495.1"/>
    </source>
</evidence>
<dbReference type="PANTHER" id="PTHR30126:SF100">
    <property type="entry name" value="LYSR-FAMILY TRANSCRIPTIONAL REGULATOR"/>
    <property type="match status" value="1"/>
</dbReference>
<dbReference type="KEGG" id="pswu:SY83_15760"/>
<organism evidence="6 7">
    <name type="scientific">Paenibacillus swuensis</name>
    <dbReference type="NCBI Taxonomy" id="1178515"/>
    <lineage>
        <taxon>Bacteria</taxon>
        <taxon>Bacillati</taxon>
        <taxon>Bacillota</taxon>
        <taxon>Bacilli</taxon>
        <taxon>Bacillales</taxon>
        <taxon>Paenibacillaceae</taxon>
        <taxon>Paenibacillus</taxon>
    </lineage>
</organism>
<evidence type="ECO:0000313" key="7">
    <source>
        <dbReference type="Proteomes" id="UP000076927"/>
    </source>
</evidence>
<keyword evidence="7" id="KW-1185">Reference proteome</keyword>
<keyword evidence="2" id="KW-0805">Transcription regulation</keyword>
<dbReference type="Pfam" id="PF00126">
    <property type="entry name" value="HTH_1"/>
    <property type="match status" value="1"/>
</dbReference>
<dbReference type="EMBL" id="CP011388">
    <property type="protein sequence ID" value="ANE47495.1"/>
    <property type="molecule type" value="Genomic_DNA"/>
</dbReference>
<dbReference type="Gene3D" id="3.40.190.290">
    <property type="match status" value="1"/>
</dbReference>
<sequence>METAYLETFREVAKFQSFTRAAESLGYAQSSVTAQIQKLEKEYGTPLFDRIGRKMKLTLAGTELLKYADHILTLLSESKDVISQSSYGGGVVTIATIESLAAFYLPPMLQAFGQHYPQVKIGLHPGVESTIIESVLDGRNDIGIILDQPYTDPDLHTVILRQEELVLIAKADHPFVSFPPITIQDLEHETFIVTELGCTYRSLLEKTFRKEGVHFRSSFELSSLEAIKQCVSYGLGIALVPRIAVEAETAEGKLAVLPFNHPDIRIYTQVIYHRRKWLSPPLKHLLELFS</sequence>
<dbReference type="Gene3D" id="1.10.10.10">
    <property type="entry name" value="Winged helix-like DNA-binding domain superfamily/Winged helix DNA-binding domain"/>
    <property type="match status" value="1"/>
</dbReference>
<dbReference type="Proteomes" id="UP000076927">
    <property type="component" value="Chromosome"/>
</dbReference>
<dbReference type="PANTHER" id="PTHR30126">
    <property type="entry name" value="HTH-TYPE TRANSCRIPTIONAL REGULATOR"/>
    <property type="match status" value="1"/>
</dbReference>
<reference evidence="6 7" key="1">
    <citation type="submission" date="2015-01" db="EMBL/GenBank/DDBJ databases">
        <title>Paenibacillus swuensis/DY6/whole genome sequencing.</title>
        <authorList>
            <person name="Kim M.K."/>
            <person name="Srinivasan S."/>
            <person name="Lee J.-J."/>
        </authorList>
    </citation>
    <scope>NUCLEOTIDE SEQUENCE [LARGE SCALE GENOMIC DNA]</scope>
    <source>
        <strain evidence="6 7">DY6</strain>
    </source>
</reference>
<keyword evidence="4" id="KW-0804">Transcription</keyword>
<accession>A0A172TKA6</accession>
<keyword evidence="3" id="KW-0238">DNA-binding</keyword>
<evidence type="ECO:0000256" key="3">
    <source>
        <dbReference type="ARBA" id="ARBA00023125"/>
    </source>
</evidence>
<dbReference type="STRING" id="1178515.SY83_15760"/>
<proteinExistence type="inferred from homology"/>
<comment type="similarity">
    <text evidence="1">Belongs to the LysR transcriptional regulatory family.</text>
</comment>
<dbReference type="InterPro" id="IPR036390">
    <property type="entry name" value="WH_DNA-bd_sf"/>
</dbReference>
<protein>
    <submittedName>
        <fullName evidence="6">LysR family transcriptional regulator</fullName>
    </submittedName>
</protein>
<dbReference type="SUPFAM" id="SSF53850">
    <property type="entry name" value="Periplasmic binding protein-like II"/>
    <property type="match status" value="1"/>
</dbReference>
<evidence type="ECO:0000259" key="5">
    <source>
        <dbReference type="PROSITE" id="PS50931"/>
    </source>
</evidence>
<dbReference type="InterPro" id="IPR036388">
    <property type="entry name" value="WH-like_DNA-bd_sf"/>
</dbReference>
<dbReference type="SUPFAM" id="SSF46785">
    <property type="entry name" value="Winged helix' DNA-binding domain"/>
    <property type="match status" value="1"/>
</dbReference>
<evidence type="ECO:0000256" key="1">
    <source>
        <dbReference type="ARBA" id="ARBA00009437"/>
    </source>
</evidence>
<evidence type="ECO:0000256" key="2">
    <source>
        <dbReference type="ARBA" id="ARBA00023015"/>
    </source>
</evidence>
<dbReference type="GO" id="GO:0003700">
    <property type="term" value="F:DNA-binding transcription factor activity"/>
    <property type="evidence" value="ECO:0007669"/>
    <property type="project" value="InterPro"/>
</dbReference>
<dbReference type="RefSeq" id="WP_068608235.1">
    <property type="nucleotide sequence ID" value="NZ_CP011388.1"/>
</dbReference>
<dbReference type="PATRIC" id="fig|1178515.4.peg.3169"/>
<name>A0A172TKA6_9BACL</name>
<dbReference type="Pfam" id="PF03466">
    <property type="entry name" value="LysR_substrate"/>
    <property type="match status" value="1"/>
</dbReference>
<gene>
    <name evidence="6" type="ORF">SY83_15760</name>
</gene>
<feature type="domain" description="HTH lysR-type" evidence="5">
    <location>
        <begin position="1"/>
        <end position="58"/>
    </location>
</feature>
<dbReference type="GO" id="GO:0000976">
    <property type="term" value="F:transcription cis-regulatory region binding"/>
    <property type="evidence" value="ECO:0007669"/>
    <property type="project" value="TreeGrafter"/>
</dbReference>
<dbReference type="AlphaFoldDB" id="A0A172TKA6"/>
<dbReference type="CDD" id="cd05466">
    <property type="entry name" value="PBP2_LTTR_substrate"/>
    <property type="match status" value="1"/>
</dbReference>
<dbReference type="OrthoDB" id="9803735at2"/>
<dbReference type="FunFam" id="1.10.10.10:FF:000001">
    <property type="entry name" value="LysR family transcriptional regulator"/>
    <property type="match status" value="1"/>
</dbReference>
<evidence type="ECO:0000256" key="4">
    <source>
        <dbReference type="ARBA" id="ARBA00023163"/>
    </source>
</evidence>
<dbReference type="PROSITE" id="PS50931">
    <property type="entry name" value="HTH_LYSR"/>
    <property type="match status" value="1"/>
</dbReference>